<dbReference type="PANTHER" id="PTHR21599">
    <property type="entry name" value="GLYCERATE KINASE"/>
    <property type="match status" value="1"/>
</dbReference>
<dbReference type="GO" id="GO:0031388">
    <property type="term" value="P:organic acid phosphorylation"/>
    <property type="evidence" value="ECO:0007669"/>
    <property type="project" value="InterPro"/>
</dbReference>
<evidence type="ECO:0008006" key="3">
    <source>
        <dbReference type="Google" id="ProtNLM"/>
    </source>
</evidence>
<protein>
    <recommendedName>
        <fullName evidence="3">Glycerate kinase</fullName>
    </recommendedName>
</protein>
<dbReference type="PANTHER" id="PTHR21599:SF0">
    <property type="entry name" value="GLYCERATE KINASE"/>
    <property type="match status" value="1"/>
</dbReference>
<comment type="caution">
    <text evidence="1">The sequence shown here is derived from an EMBL/GenBank/DDBJ whole genome shotgun (WGS) entry which is preliminary data.</text>
</comment>
<organism evidence="1 2">
    <name type="scientific">Cellulomonas aerilata</name>
    <dbReference type="NCBI Taxonomy" id="515326"/>
    <lineage>
        <taxon>Bacteria</taxon>
        <taxon>Bacillati</taxon>
        <taxon>Actinomycetota</taxon>
        <taxon>Actinomycetes</taxon>
        <taxon>Micrococcales</taxon>
        <taxon>Cellulomonadaceae</taxon>
        <taxon>Cellulomonas</taxon>
    </lineage>
</organism>
<evidence type="ECO:0000313" key="1">
    <source>
        <dbReference type="EMBL" id="GEO34789.1"/>
    </source>
</evidence>
<accession>A0A512DEA5</accession>
<gene>
    <name evidence="1" type="ORF">CAE01nite_25140</name>
</gene>
<reference evidence="1 2" key="1">
    <citation type="submission" date="2019-07" db="EMBL/GenBank/DDBJ databases">
        <title>Whole genome shotgun sequence of Cellulomonas aerilata NBRC 106308.</title>
        <authorList>
            <person name="Hosoyama A."/>
            <person name="Uohara A."/>
            <person name="Ohji S."/>
            <person name="Ichikawa N."/>
        </authorList>
    </citation>
    <scope>NUCLEOTIDE SEQUENCE [LARGE SCALE GENOMIC DNA]</scope>
    <source>
        <strain evidence="1 2">NBRC 106308</strain>
    </source>
</reference>
<dbReference type="Pfam" id="PF02595">
    <property type="entry name" value="Gly_kinase"/>
    <property type="match status" value="1"/>
</dbReference>
<dbReference type="InterPro" id="IPR036129">
    <property type="entry name" value="Glycerate_kinase_sf"/>
</dbReference>
<dbReference type="AlphaFoldDB" id="A0A512DEA5"/>
<dbReference type="Gene3D" id="3.90.1510.10">
    <property type="entry name" value="Glycerate kinase, domain 2"/>
    <property type="match status" value="1"/>
</dbReference>
<dbReference type="Proteomes" id="UP000321181">
    <property type="component" value="Unassembled WGS sequence"/>
</dbReference>
<dbReference type="GO" id="GO:0008887">
    <property type="term" value="F:glycerate kinase activity"/>
    <property type="evidence" value="ECO:0007669"/>
    <property type="project" value="InterPro"/>
</dbReference>
<sequence>MTSGHVIVAPDKFKGSLTAVEVARHVAAGLPVEATIAVRDDVALVELAQASGLALMPAGRLDPLGATSAGTGEMVRAALDAGCRRLVLGLGGSACTDGGAGMAAALGMHLLDRAGRPLAPGGGALVDLDRVVLDDWDERLAGVVVEVASDVDNPLLGPTGAASVYARQKGASADQVVRLEAGLARWAAVLGEQLGTDHTTRAGAGAAGGVGFAAMALLGATVRPGIDVVLEVAGFARCSRVPHW</sequence>
<dbReference type="InterPro" id="IPR018193">
    <property type="entry name" value="Glyc_kinase_flavodox-like_fold"/>
</dbReference>
<dbReference type="SUPFAM" id="SSF110738">
    <property type="entry name" value="Glycerate kinase I"/>
    <property type="match status" value="1"/>
</dbReference>
<dbReference type="InterPro" id="IPR004381">
    <property type="entry name" value="Glycerate_kinase"/>
</dbReference>
<dbReference type="EMBL" id="BJYY01000015">
    <property type="protein sequence ID" value="GEO34789.1"/>
    <property type="molecule type" value="Genomic_DNA"/>
</dbReference>
<keyword evidence="2" id="KW-1185">Reference proteome</keyword>
<name>A0A512DEA5_9CELL</name>
<dbReference type="NCBIfam" id="TIGR00045">
    <property type="entry name" value="glycerate kinase"/>
    <property type="match status" value="1"/>
</dbReference>
<proteinExistence type="predicted"/>
<evidence type="ECO:0000313" key="2">
    <source>
        <dbReference type="Proteomes" id="UP000321181"/>
    </source>
</evidence>